<feature type="domain" description="DSBA-like thioredoxin" evidence="1">
    <location>
        <begin position="7"/>
        <end position="202"/>
    </location>
</feature>
<dbReference type="Proteomes" id="UP000242317">
    <property type="component" value="Unassembled WGS sequence"/>
</dbReference>
<protein>
    <submittedName>
        <fullName evidence="2">Predicted dithiol-disulfide isomerase, DsbA family</fullName>
    </submittedName>
</protein>
<evidence type="ECO:0000259" key="1">
    <source>
        <dbReference type="Pfam" id="PF01323"/>
    </source>
</evidence>
<dbReference type="InterPro" id="IPR036249">
    <property type="entry name" value="Thioredoxin-like_sf"/>
</dbReference>
<evidence type="ECO:0000313" key="2">
    <source>
        <dbReference type="EMBL" id="SDB84328.1"/>
    </source>
</evidence>
<proteinExistence type="predicted"/>
<dbReference type="CDD" id="cd03024">
    <property type="entry name" value="DsbA_FrnE"/>
    <property type="match status" value="1"/>
</dbReference>
<keyword evidence="3" id="KW-1185">Reference proteome</keyword>
<accession>A0A1G6GQV7</accession>
<sequence>MKQLLPIDVYFDFICPWCLIGKRQLQRATAMLNQYHPEVQVHVRWHGVQLLTYLPADGVPFDEFYLDRLGSQTAVEQRQEQVRQAAKAVGVNLDFKRIHTMPNTAKAHHLFAKLNAISTSEQTEKLLERLFSGYFHYAENIGQQETLHRIALECGFDAEQLKAIWQTPNLADISRYRAGHGVPYFIIDGRFAVAGASASEHLYRTMCDALGINEVAS</sequence>
<name>A0A1G6GQV7_9GAMM</name>
<evidence type="ECO:0000313" key="3">
    <source>
        <dbReference type="Proteomes" id="UP000242317"/>
    </source>
</evidence>
<dbReference type="PANTHER" id="PTHR13887:SF41">
    <property type="entry name" value="THIOREDOXIN SUPERFAMILY PROTEIN"/>
    <property type="match status" value="1"/>
</dbReference>
<gene>
    <name evidence="2" type="ORF">SAMN05421749_101292</name>
</gene>
<dbReference type="Gene3D" id="3.40.30.10">
    <property type="entry name" value="Glutaredoxin"/>
    <property type="match status" value="1"/>
</dbReference>
<dbReference type="Pfam" id="PF01323">
    <property type="entry name" value="DSBA"/>
    <property type="match status" value="1"/>
</dbReference>
<dbReference type="GO" id="GO:0016491">
    <property type="term" value="F:oxidoreductase activity"/>
    <property type="evidence" value="ECO:0007669"/>
    <property type="project" value="InterPro"/>
</dbReference>
<dbReference type="GO" id="GO:0016853">
    <property type="term" value="F:isomerase activity"/>
    <property type="evidence" value="ECO:0007669"/>
    <property type="project" value="UniProtKB-KW"/>
</dbReference>
<reference evidence="3" key="1">
    <citation type="submission" date="2016-09" db="EMBL/GenBank/DDBJ databases">
        <authorList>
            <person name="Varghese N."/>
            <person name="Submissions S."/>
        </authorList>
    </citation>
    <scope>NUCLEOTIDE SEQUENCE [LARGE SCALE GENOMIC DNA]</scope>
    <source>
        <strain evidence="3">ANC 3699</strain>
    </source>
</reference>
<organism evidence="2 3">
    <name type="scientific">Acinetobacter marinus</name>
    <dbReference type="NCBI Taxonomy" id="281375"/>
    <lineage>
        <taxon>Bacteria</taxon>
        <taxon>Pseudomonadati</taxon>
        <taxon>Pseudomonadota</taxon>
        <taxon>Gammaproteobacteria</taxon>
        <taxon>Moraxellales</taxon>
        <taxon>Moraxellaceae</taxon>
        <taxon>Acinetobacter</taxon>
    </lineage>
</organism>
<dbReference type="SUPFAM" id="SSF52833">
    <property type="entry name" value="Thioredoxin-like"/>
    <property type="match status" value="1"/>
</dbReference>
<dbReference type="EMBL" id="FMYK01000001">
    <property type="protein sequence ID" value="SDB84328.1"/>
    <property type="molecule type" value="Genomic_DNA"/>
</dbReference>
<dbReference type="PANTHER" id="PTHR13887">
    <property type="entry name" value="GLUTATHIONE S-TRANSFERASE KAPPA"/>
    <property type="match status" value="1"/>
</dbReference>
<keyword evidence="2" id="KW-0413">Isomerase</keyword>
<dbReference type="AlphaFoldDB" id="A0A1G6GQV7"/>
<dbReference type="InterPro" id="IPR001853">
    <property type="entry name" value="DSBA-like_thioredoxin_dom"/>
</dbReference>